<protein>
    <submittedName>
        <fullName evidence="2">Protein cft1</fullName>
    </submittedName>
</protein>
<organism evidence="2 3">
    <name type="scientific">Nosema granulosis</name>
    <dbReference type="NCBI Taxonomy" id="83296"/>
    <lineage>
        <taxon>Eukaryota</taxon>
        <taxon>Fungi</taxon>
        <taxon>Fungi incertae sedis</taxon>
        <taxon>Microsporidia</taxon>
        <taxon>Nosematidae</taxon>
        <taxon>Nosema</taxon>
    </lineage>
</organism>
<dbReference type="InterPro" id="IPR004871">
    <property type="entry name" value="RSE1/DDB1/CPSF1_C"/>
</dbReference>
<evidence type="ECO:0000259" key="1">
    <source>
        <dbReference type="Pfam" id="PF03178"/>
    </source>
</evidence>
<dbReference type="PANTHER" id="PTHR10644">
    <property type="entry name" value="DNA REPAIR/RNA PROCESSING CPSF FAMILY"/>
    <property type="match status" value="1"/>
</dbReference>
<dbReference type="OrthoDB" id="6109at2759"/>
<dbReference type="AlphaFoldDB" id="A0A9P6KYX5"/>
<sequence length="1140" mass="132526">MDIFYSQKLAVNSFEGATIGQFYGKEYGLICFSKNLLKCYLLKQDGSLLLLYSDYLLENICQLERYSLSEGRDGLVVLFESSKISLISFKKYIPNVESLKYFEKEEYDLRQHDNRFMRIFDYLGISKISKYYFSMFSLNKALLKTSIYRFVDINEKIKNVIDFVFLENFSIPTVCLIYNPRQCSYIHKKEVQAIIFSYDVNKGRFNIQEEFQVPQDTHKILFSRITLAFISNNDIVFRTSNSCYSIGLNKMSQKQEKNPYNIVLNNEKVFFKDKTLIIINGDGSLYKISLKFDSKRIIDLNLKSLGKLATPTFLCYYNDFVYFCSNESSILCKISYEKSNLTKKLNNTNEIENIEDIEFRKLYSDSVSTNIVEEMKLNVVNVFYGMGNVNEMFLQSKDSFLVASEGVENSIFKASRTFKLENEAIKVKNEEFDTLINFDGHIIATGDIKTVEFNEDLQINNQSLFNKDCRTLNLTNREISYQITEENAYFNSHEFNFDKKIKKAESLQVGEEIYIVGLDISNCLWIVDNKLSKIEEILDIKTFSLAENNCYLILKDKLMIYSLVEKKIVSMVDNIFNFEKCYFKNKKMNFEDSYGQESSFGEIFVLNLEGFVYYFVINSYGECAIYIEIGDMLMKVDTSSRYLKFDTKKKIVVSRCEDMLFLNTSNPVMMYLKRNEAHFYNLSNEYCNAIRCKDYLYVLSEEYLYKFVMPKKSLPCVVHSNELVYNPECSCIETKNNVLIYNTMIMDRYSVLRTPKNIVCVENYYVVASAEREKYKPDTNIDQGIDVMTYRYYIDLYSKDFKFITSYQLDPDEYVFDVKYLSLNDTIGRGGRSNFLVVSTTKIEGEDKQSRGRLIVLELTSIVADKEDTHKDKKLKLFAAENIKGCITKCDELKGNIAVCLGIKLMVYKIDRSEGLVPIAIHDLYTLSTSISVIKNYVLVADIYRGLSFFYYQKKPIRLNLLCTSEPINNTRCVDYIIKDSEISFVCTDAEGNFHIYTYSPNNILSEGGTKMIKRYLIKNHLGLLKNRVSFSKFDIPSFISDSNFLISLSGLSSKIYIMLFKLQSQVLTSCKQTFGLNPQNYLNTTDHTSPLSLKKPIVGFLIEKFLDMDISQRRSIIQNADIEENELYSFLDVHFNKIL</sequence>
<dbReference type="Pfam" id="PF03178">
    <property type="entry name" value="CPSF_A"/>
    <property type="match status" value="1"/>
</dbReference>
<dbReference type="GO" id="GO:0003676">
    <property type="term" value="F:nucleic acid binding"/>
    <property type="evidence" value="ECO:0007669"/>
    <property type="project" value="InterPro"/>
</dbReference>
<keyword evidence="3" id="KW-1185">Reference proteome</keyword>
<name>A0A9P6KYX5_9MICR</name>
<accession>A0A9P6KYX5</accession>
<evidence type="ECO:0000313" key="2">
    <source>
        <dbReference type="EMBL" id="KAF9762954.1"/>
    </source>
</evidence>
<dbReference type="GO" id="GO:0005634">
    <property type="term" value="C:nucleus"/>
    <property type="evidence" value="ECO:0007669"/>
    <property type="project" value="InterPro"/>
</dbReference>
<dbReference type="InterPro" id="IPR050358">
    <property type="entry name" value="RSE1/DDB1/CFT1"/>
</dbReference>
<proteinExistence type="predicted"/>
<dbReference type="Gene3D" id="2.130.10.10">
    <property type="entry name" value="YVTN repeat-like/Quinoprotein amine dehydrogenase"/>
    <property type="match status" value="2"/>
</dbReference>
<comment type="caution">
    <text evidence="2">The sequence shown here is derived from an EMBL/GenBank/DDBJ whole genome shotgun (WGS) entry which is preliminary data.</text>
</comment>
<dbReference type="InterPro" id="IPR015943">
    <property type="entry name" value="WD40/YVTN_repeat-like_dom_sf"/>
</dbReference>
<dbReference type="Proteomes" id="UP000740883">
    <property type="component" value="Unassembled WGS sequence"/>
</dbReference>
<feature type="domain" description="RSE1/DDB1/CPSF1 C-terminal" evidence="1">
    <location>
        <begin position="792"/>
        <end position="1108"/>
    </location>
</feature>
<gene>
    <name evidence="2" type="primary">cft1</name>
    <name evidence="2" type="ORF">NGRA_1641</name>
</gene>
<dbReference type="EMBL" id="SBJO01000117">
    <property type="protein sequence ID" value="KAF9762954.1"/>
    <property type="molecule type" value="Genomic_DNA"/>
</dbReference>
<reference evidence="2 3" key="1">
    <citation type="journal article" date="2020" name="Genome Biol. Evol.">
        <title>Comparative genomics of strictly vertically transmitted, feminizing microsporidia endosymbionts of amphipod crustaceans.</title>
        <authorList>
            <person name="Cormier A."/>
            <person name="Chebbi M.A."/>
            <person name="Giraud I."/>
            <person name="Wattier R."/>
            <person name="Teixeira M."/>
            <person name="Gilbert C."/>
            <person name="Rigaud T."/>
            <person name="Cordaux R."/>
        </authorList>
    </citation>
    <scope>NUCLEOTIDE SEQUENCE [LARGE SCALE GENOMIC DNA]</scope>
    <source>
        <strain evidence="2 3">Ou3-Ou53</strain>
    </source>
</reference>
<evidence type="ECO:0000313" key="3">
    <source>
        <dbReference type="Proteomes" id="UP000740883"/>
    </source>
</evidence>